<keyword evidence="1" id="KW-0472">Membrane</keyword>
<dbReference type="PANTHER" id="PTHR11161">
    <property type="entry name" value="O-ACYLTRANSFERASE"/>
    <property type="match status" value="1"/>
</dbReference>
<dbReference type="PANTHER" id="PTHR11161:SF0">
    <property type="entry name" value="O-ACYLTRANSFERASE LIKE PROTEIN"/>
    <property type="match status" value="1"/>
</dbReference>
<evidence type="ECO:0000313" key="2">
    <source>
        <dbReference type="EMBL" id="GIX85748.1"/>
    </source>
</evidence>
<dbReference type="EMBL" id="BPLR01003541">
    <property type="protein sequence ID" value="GIX85748.1"/>
    <property type="molecule type" value="Genomic_DNA"/>
</dbReference>
<comment type="caution">
    <text evidence="2">The sequence shown here is derived from an EMBL/GenBank/DDBJ whole genome shotgun (WGS) entry which is preliminary data.</text>
</comment>
<accession>A0AAV4NMS4</accession>
<evidence type="ECO:0000313" key="3">
    <source>
        <dbReference type="Proteomes" id="UP001054945"/>
    </source>
</evidence>
<protein>
    <submittedName>
        <fullName evidence="2">Nose resistant to fluoxetine protein 6</fullName>
    </submittedName>
</protein>
<keyword evidence="1" id="KW-0812">Transmembrane</keyword>
<reference evidence="2 3" key="1">
    <citation type="submission" date="2021-06" db="EMBL/GenBank/DDBJ databases">
        <title>Caerostris extrusa draft genome.</title>
        <authorList>
            <person name="Kono N."/>
            <person name="Arakawa K."/>
        </authorList>
    </citation>
    <scope>NUCLEOTIDE SEQUENCE [LARGE SCALE GENOMIC DNA]</scope>
</reference>
<sequence>MRHGICVPSGCSPSDIQEVLDSLTKENYWNATVKRCELKQENEYTPLIMGVMWFEKAFDMQQQFFFSAVVNASVAVDTFFFIGGLLVCYVTMNVMKEKKSPLISLSTYYTAYLDCTLFTSW</sequence>
<keyword evidence="3" id="KW-1185">Reference proteome</keyword>
<dbReference type="AlphaFoldDB" id="A0AAV4NMS4"/>
<organism evidence="2 3">
    <name type="scientific">Caerostris extrusa</name>
    <name type="common">Bark spider</name>
    <name type="synonym">Caerostris bankana</name>
    <dbReference type="NCBI Taxonomy" id="172846"/>
    <lineage>
        <taxon>Eukaryota</taxon>
        <taxon>Metazoa</taxon>
        <taxon>Ecdysozoa</taxon>
        <taxon>Arthropoda</taxon>
        <taxon>Chelicerata</taxon>
        <taxon>Arachnida</taxon>
        <taxon>Araneae</taxon>
        <taxon>Araneomorphae</taxon>
        <taxon>Entelegynae</taxon>
        <taxon>Araneoidea</taxon>
        <taxon>Araneidae</taxon>
        <taxon>Caerostris</taxon>
    </lineage>
</organism>
<proteinExistence type="predicted"/>
<evidence type="ECO:0000256" key="1">
    <source>
        <dbReference type="SAM" id="Phobius"/>
    </source>
</evidence>
<keyword evidence="1" id="KW-1133">Transmembrane helix</keyword>
<dbReference type="InterPro" id="IPR052728">
    <property type="entry name" value="O2_lipid_transport_reg"/>
</dbReference>
<name>A0AAV4NMS4_CAEEX</name>
<feature type="transmembrane region" description="Helical" evidence="1">
    <location>
        <begin position="64"/>
        <end position="90"/>
    </location>
</feature>
<gene>
    <name evidence="2" type="primary">nrf-6_24</name>
    <name evidence="2" type="ORF">CEXT_153701</name>
</gene>
<dbReference type="Proteomes" id="UP001054945">
    <property type="component" value="Unassembled WGS sequence"/>
</dbReference>